<proteinExistence type="predicted"/>
<evidence type="ECO:0000313" key="2">
    <source>
        <dbReference type="Proteomes" id="UP001375539"/>
    </source>
</evidence>
<organism evidence="1 2">
    <name type="scientific">Streptomyces pratisoli</name>
    <dbReference type="NCBI Taxonomy" id="3139917"/>
    <lineage>
        <taxon>Bacteria</taxon>
        <taxon>Bacillati</taxon>
        <taxon>Actinomycetota</taxon>
        <taxon>Actinomycetes</taxon>
        <taxon>Kitasatosporales</taxon>
        <taxon>Streptomycetaceae</taxon>
        <taxon>Streptomyces</taxon>
    </lineage>
</organism>
<comment type="caution">
    <text evidence="1">The sequence shown here is derived from an EMBL/GenBank/DDBJ whole genome shotgun (WGS) entry which is preliminary data.</text>
</comment>
<keyword evidence="2" id="KW-1185">Reference proteome</keyword>
<sequence length="434" mass="45579">MESSTDQRSPATKARPLTRTPQEAPPRDVSNRNTTVLVTFTAITNLADGVTKVVLPLMATQLTDSPAQVAGVGLTLTLPWLLVALHVGVLVDRFDRRLLLWIADIARMLVVAALLFLSLQDAVTIPALYTGGLVLGVAEVVALTSAATLVPSAVAPAGQERANAWVAGAETACNEFCGPFVGGLLVAAGASVALGWTGAGYLIGTLILVLLVGRFKPKADDTRPAGTVNQRIGEGVRFLWQQRLLRLMALAVTVLSACWGAWLALMPLVATSLMDLDAREYGMLLSALGAGGLVGALTVTTVNRVLGRRWSMFADLLGTAAMVATPVISTNLWVVAAGAFLGGMGGILWTVNSRTISQRLVPDAMFGRYNAAARLFSWGAMPLGAGLVGVLAEWFGIRTAFAVFTVATLLIIVPFLRTVTPQALAEADAAPARR</sequence>
<evidence type="ECO:0000313" key="1">
    <source>
        <dbReference type="EMBL" id="MEJ8661723.1"/>
    </source>
</evidence>
<reference evidence="1" key="1">
    <citation type="submission" date="2024-03" db="EMBL/GenBank/DDBJ databases">
        <title>Novel Streptomyces species of biotechnological and ecological value are a feature of Machair soil.</title>
        <authorList>
            <person name="Prole J.R."/>
            <person name="Goodfellow M."/>
            <person name="Allenby N."/>
            <person name="Ward A.C."/>
        </authorList>
    </citation>
    <scope>NUCLEOTIDE SEQUENCE</scope>
    <source>
        <strain evidence="1">MS1.AVA.4</strain>
    </source>
</reference>
<gene>
    <name evidence="1" type="ORF">WKI58_35340</name>
</gene>
<dbReference type="Proteomes" id="UP001375539">
    <property type="component" value="Unassembled WGS sequence"/>
</dbReference>
<protein>
    <submittedName>
        <fullName evidence="1">MFS transporter</fullName>
    </submittedName>
</protein>
<accession>A0ACC6QTA5</accession>
<dbReference type="EMBL" id="JBBKAI010000002">
    <property type="protein sequence ID" value="MEJ8661723.1"/>
    <property type="molecule type" value="Genomic_DNA"/>
</dbReference>
<name>A0ACC6QTA5_9ACTN</name>